<evidence type="ECO:0000313" key="5">
    <source>
        <dbReference type="EMBL" id="CAB4345839.1"/>
    </source>
</evidence>
<gene>
    <name evidence="5" type="ORF">UFOPK3547_01174</name>
</gene>
<dbReference type="GO" id="GO:0008124">
    <property type="term" value="F:4-alpha-hydroxytetrahydrobiopterin dehydratase activity"/>
    <property type="evidence" value="ECO:0007669"/>
    <property type="project" value="UniProtKB-EC"/>
</dbReference>
<dbReference type="NCBIfam" id="NF002017">
    <property type="entry name" value="PRK00823.1-2"/>
    <property type="match status" value="1"/>
</dbReference>
<sequence>MALLENDVIEAAIADGEWRQEDGAIVRDYSLPNFESAIQFVHSVAGVAEVANHHPDILVHQWNQVRITCASHSEGGVTEADLALAKEIDELA</sequence>
<comment type="catalytic activity">
    <reaction evidence="1">
        <text>(4aS,6R)-4a-hydroxy-L-erythro-5,6,7,8-tetrahydrobiopterin = (6R)-L-erythro-6,7-dihydrobiopterin + H2O</text>
        <dbReference type="Rhea" id="RHEA:11920"/>
        <dbReference type="ChEBI" id="CHEBI:15377"/>
        <dbReference type="ChEBI" id="CHEBI:15642"/>
        <dbReference type="ChEBI" id="CHEBI:43120"/>
        <dbReference type="EC" id="4.2.1.96"/>
    </reaction>
</comment>
<dbReference type="InterPro" id="IPR001533">
    <property type="entry name" value="Pterin_deHydtase"/>
</dbReference>
<organism evidence="5">
    <name type="scientific">freshwater metagenome</name>
    <dbReference type="NCBI Taxonomy" id="449393"/>
    <lineage>
        <taxon>unclassified sequences</taxon>
        <taxon>metagenomes</taxon>
        <taxon>ecological metagenomes</taxon>
    </lineage>
</organism>
<protein>
    <recommendedName>
        <fullName evidence="3">4a-hydroxytetrahydrobiopterin dehydratase</fullName>
        <ecNumber evidence="3">4.2.1.96</ecNumber>
    </recommendedName>
</protein>
<evidence type="ECO:0000256" key="3">
    <source>
        <dbReference type="ARBA" id="ARBA00013252"/>
    </source>
</evidence>
<accession>A0A6J5ZXC1</accession>
<dbReference type="SUPFAM" id="SSF55248">
    <property type="entry name" value="PCD-like"/>
    <property type="match status" value="1"/>
</dbReference>
<reference evidence="5" key="1">
    <citation type="submission" date="2020-05" db="EMBL/GenBank/DDBJ databases">
        <authorList>
            <person name="Chiriac C."/>
            <person name="Salcher M."/>
            <person name="Ghai R."/>
            <person name="Kavagutti S V."/>
        </authorList>
    </citation>
    <scope>NUCLEOTIDE SEQUENCE</scope>
</reference>
<dbReference type="PANTHER" id="PTHR12599">
    <property type="entry name" value="PTERIN-4-ALPHA-CARBINOLAMINE DEHYDRATASE"/>
    <property type="match status" value="1"/>
</dbReference>
<dbReference type="Pfam" id="PF01329">
    <property type="entry name" value="Pterin_4a"/>
    <property type="match status" value="1"/>
</dbReference>
<name>A0A6J5ZXC1_9ZZZZ</name>
<dbReference type="EC" id="4.2.1.96" evidence="3"/>
<dbReference type="InterPro" id="IPR036428">
    <property type="entry name" value="PCD_sf"/>
</dbReference>
<dbReference type="Gene3D" id="3.30.1360.20">
    <property type="entry name" value="Transcriptional coactivator/pterin dehydratase"/>
    <property type="match status" value="1"/>
</dbReference>
<keyword evidence="4" id="KW-0456">Lyase</keyword>
<dbReference type="PANTHER" id="PTHR12599:SF0">
    <property type="entry name" value="PTERIN-4-ALPHA-CARBINOLAMINE DEHYDRATASE"/>
    <property type="match status" value="1"/>
</dbReference>
<dbReference type="EMBL" id="CAESAN010000101">
    <property type="protein sequence ID" value="CAB4345839.1"/>
    <property type="molecule type" value="Genomic_DNA"/>
</dbReference>
<evidence type="ECO:0000256" key="4">
    <source>
        <dbReference type="ARBA" id="ARBA00023239"/>
    </source>
</evidence>
<evidence type="ECO:0000256" key="1">
    <source>
        <dbReference type="ARBA" id="ARBA00001554"/>
    </source>
</evidence>
<evidence type="ECO:0000256" key="2">
    <source>
        <dbReference type="ARBA" id="ARBA00006472"/>
    </source>
</evidence>
<dbReference type="GO" id="GO:0006729">
    <property type="term" value="P:tetrahydrobiopterin biosynthetic process"/>
    <property type="evidence" value="ECO:0007669"/>
    <property type="project" value="InterPro"/>
</dbReference>
<dbReference type="AlphaFoldDB" id="A0A6J5ZXC1"/>
<comment type="similarity">
    <text evidence="2">Belongs to the pterin-4-alpha-carbinolamine dehydratase family.</text>
</comment>
<dbReference type="CDD" id="cd00488">
    <property type="entry name" value="PCD_DCoH"/>
    <property type="match status" value="1"/>
</dbReference>
<proteinExistence type="inferred from homology"/>